<feature type="transmembrane region" description="Helical" evidence="6">
    <location>
        <begin position="201"/>
        <end position="221"/>
    </location>
</feature>
<evidence type="ECO:0000256" key="2">
    <source>
        <dbReference type="ARBA" id="ARBA00007742"/>
    </source>
</evidence>
<dbReference type="InterPro" id="IPR001104">
    <property type="entry name" value="3-oxo-5_a-steroid_4-DH_C"/>
</dbReference>
<feature type="domain" description="3-oxo-5-alpha-steroid 4-dehydrogenase C-terminal" evidence="7">
    <location>
        <begin position="139"/>
        <end position="271"/>
    </location>
</feature>
<evidence type="ECO:0000256" key="3">
    <source>
        <dbReference type="ARBA" id="ARBA00022692"/>
    </source>
</evidence>
<comment type="similarity">
    <text evidence="2">Belongs to the steroid 5-alpha reductase family.</text>
</comment>
<dbReference type="Gene3D" id="1.20.120.1630">
    <property type="match status" value="1"/>
</dbReference>
<reference evidence="8 9" key="1">
    <citation type="submission" date="2024-01" db="EMBL/GenBank/DDBJ databases">
        <title>Genome assemblies of Stephania.</title>
        <authorList>
            <person name="Yang L."/>
        </authorList>
    </citation>
    <scope>NUCLEOTIDE SEQUENCE [LARGE SCALE GENOMIC DNA]</scope>
    <source>
        <strain evidence="8">QJT</strain>
        <tissue evidence="8">Leaf</tissue>
    </source>
</reference>
<dbReference type="Pfam" id="PF02544">
    <property type="entry name" value="Steroid_dh"/>
    <property type="match status" value="1"/>
</dbReference>
<feature type="transmembrane region" description="Helical" evidence="6">
    <location>
        <begin position="227"/>
        <end position="247"/>
    </location>
</feature>
<feature type="transmembrane region" description="Helical" evidence="6">
    <location>
        <begin position="71"/>
        <end position="90"/>
    </location>
</feature>
<organism evidence="8 9">
    <name type="scientific">Stephania japonica</name>
    <dbReference type="NCBI Taxonomy" id="461633"/>
    <lineage>
        <taxon>Eukaryota</taxon>
        <taxon>Viridiplantae</taxon>
        <taxon>Streptophyta</taxon>
        <taxon>Embryophyta</taxon>
        <taxon>Tracheophyta</taxon>
        <taxon>Spermatophyta</taxon>
        <taxon>Magnoliopsida</taxon>
        <taxon>Ranunculales</taxon>
        <taxon>Menispermaceae</taxon>
        <taxon>Menispermoideae</taxon>
        <taxon>Cissampelideae</taxon>
        <taxon>Stephania</taxon>
    </lineage>
</organism>
<keyword evidence="9" id="KW-1185">Reference proteome</keyword>
<dbReference type="EMBL" id="JBBNAE010000010">
    <property type="protein sequence ID" value="KAK9090778.1"/>
    <property type="molecule type" value="Genomic_DNA"/>
</dbReference>
<dbReference type="FunFam" id="1.20.120.1630:FF:000017">
    <property type="entry name" value="3-oxo-5-alpha-steroid 4-dehydrogenase family protein"/>
    <property type="match status" value="1"/>
</dbReference>
<proteinExistence type="inferred from homology"/>
<dbReference type="AlphaFoldDB" id="A0AAP0HJF8"/>
<evidence type="ECO:0000256" key="5">
    <source>
        <dbReference type="ARBA" id="ARBA00023136"/>
    </source>
</evidence>
<dbReference type="PROSITE" id="PS50244">
    <property type="entry name" value="S5A_REDUCTASE"/>
    <property type="match status" value="1"/>
</dbReference>
<evidence type="ECO:0000256" key="6">
    <source>
        <dbReference type="SAM" id="Phobius"/>
    </source>
</evidence>
<evidence type="ECO:0000259" key="7">
    <source>
        <dbReference type="Pfam" id="PF02544"/>
    </source>
</evidence>
<gene>
    <name evidence="8" type="ORF">Sjap_023955</name>
</gene>
<comment type="caution">
    <text evidence="8">The sequence shown here is derived from an EMBL/GenBank/DDBJ whole genome shotgun (WGS) entry which is preliminary data.</text>
</comment>
<evidence type="ECO:0000256" key="1">
    <source>
        <dbReference type="ARBA" id="ARBA00004141"/>
    </source>
</evidence>
<dbReference type="GO" id="GO:0006629">
    <property type="term" value="P:lipid metabolic process"/>
    <property type="evidence" value="ECO:0007669"/>
    <property type="project" value="InterPro"/>
</dbReference>
<keyword evidence="5 6" id="KW-0472">Membrane</keyword>
<dbReference type="GO" id="GO:0016627">
    <property type="term" value="F:oxidoreductase activity, acting on the CH-CH group of donors"/>
    <property type="evidence" value="ECO:0007669"/>
    <property type="project" value="InterPro"/>
</dbReference>
<evidence type="ECO:0000313" key="9">
    <source>
        <dbReference type="Proteomes" id="UP001417504"/>
    </source>
</evidence>
<comment type="subcellular location">
    <subcellularLocation>
        <location evidence="1">Membrane</location>
        <topology evidence="1">Multi-pass membrane protein</topology>
    </subcellularLocation>
</comment>
<evidence type="ECO:0000256" key="4">
    <source>
        <dbReference type="ARBA" id="ARBA00022989"/>
    </source>
</evidence>
<dbReference type="GO" id="GO:0016020">
    <property type="term" value="C:membrane"/>
    <property type="evidence" value="ECO:0007669"/>
    <property type="project" value="UniProtKB-SubCell"/>
</dbReference>
<protein>
    <recommendedName>
        <fullName evidence="7">3-oxo-5-alpha-steroid 4-dehydrogenase C-terminal domain-containing protein</fullName>
    </recommendedName>
</protein>
<name>A0AAP0HJF8_9MAGN</name>
<dbReference type="PANTHER" id="PTHR10556:SF35">
    <property type="entry name" value="3-OXO-5-ALPHA-STEROID 4-DEHYDROGENASE FAMILY PROTEIN"/>
    <property type="match status" value="1"/>
</dbReference>
<feature type="transmembrane region" description="Helical" evidence="6">
    <location>
        <begin position="126"/>
        <end position="147"/>
    </location>
</feature>
<dbReference type="PANTHER" id="PTHR10556">
    <property type="entry name" value="3-OXO-5-ALPHA-STEROID 4-DEHYDROGENASE"/>
    <property type="match status" value="1"/>
</dbReference>
<keyword evidence="3 6" id="KW-0812">Transmembrane</keyword>
<evidence type="ECO:0000313" key="8">
    <source>
        <dbReference type="EMBL" id="KAK9090778.1"/>
    </source>
</evidence>
<dbReference type="Proteomes" id="UP001417504">
    <property type="component" value="Unassembled WGS sequence"/>
</dbReference>
<feature type="transmembrane region" description="Helical" evidence="6">
    <location>
        <begin position="20"/>
        <end position="38"/>
    </location>
</feature>
<feature type="transmembrane region" description="Helical" evidence="6">
    <location>
        <begin position="96"/>
        <end position="114"/>
    </location>
</feature>
<keyword evidence="4 6" id="KW-1133">Transmembrane helix</keyword>
<feature type="transmembrane region" description="Helical" evidence="6">
    <location>
        <begin position="162"/>
        <end position="180"/>
    </location>
</feature>
<dbReference type="InterPro" id="IPR039357">
    <property type="entry name" value="SRD5A/TECR"/>
</dbReference>
<sequence length="271" mass="30855">MGSSLFLFLFRFLYAPPASLFVTAMSGVSLVFLANAGLSEIRGRHLQYSKFWDARAPSVLKVKRVKVSSRAGMLALYAPAFLAGLVSFWVFPGHGLRFLLLNSAITLHFLKRVLEVLFIHKYSGAMILDSVVVISLSYFLSAVTMIYNQHLVDSVQEPPFDLKYIGFILFMVSSAGNFYHHYLLAKLREKNDKGYKIPKGGMFNLVICPHYLFEILAFVGISFISQTVYPFCFTIGTTFYLLGRSYCTRKWYLSKFENFPKDVKALIPYIF</sequence>
<accession>A0AAP0HJF8</accession>